<organism evidence="1 2">
    <name type="scientific">Xylella taiwanensis</name>
    <dbReference type="NCBI Taxonomy" id="1444770"/>
    <lineage>
        <taxon>Bacteria</taxon>
        <taxon>Pseudomonadati</taxon>
        <taxon>Pseudomonadota</taxon>
        <taxon>Gammaproteobacteria</taxon>
        <taxon>Lysobacterales</taxon>
        <taxon>Lysobacteraceae</taxon>
        <taxon>Xylella</taxon>
    </lineage>
</organism>
<dbReference type="AlphaFoldDB" id="Z9JIE3"/>
<dbReference type="KEGG" id="xtw:AB672_02220"/>
<dbReference type="PATRIC" id="fig|1444770.3.peg.2420"/>
<accession>Z9JIE3</accession>
<evidence type="ECO:0000313" key="2">
    <source>
        <dbReference type="Proteomes" id="UP000020406"/>
    </source>
</evidence>
<gene>
    <name evidence="1" type="ORF">AF72_10205</name>
</gene>
<evidence type="ECO:0000313" key="1">
    <source>
        <dbReference type="EMBL" id="EWS77571.1"/>
    </source>
</evidence>
<dbReference type="EMBL" id="JDSQ01000018">
    <property type="protein sequence ID" value="EWS77571.1"/>
    <property type="molecule type" value="Genomic_DNA"/>
</dbReference>
<comment type="caution">
    <text evidence="1">The sequence shown here is derived from an EMBL/GenBank/DDBJ whole genome shotgun (WGS) entry which is preliminary data.</text>
</comment>
<sequence length="71" mass="8059">MGCVVIDGYGLVSNWIGKGVMSVISLSEKHCIRDYMVVFLFDVFDQDSGQVRCRLVPMRAAWILDKRSSCR</sequence>
<reference evidence="1 2" key="1">
    <citation type="journal article" date="2014" name="Genome Announc.">
        <title>Draft Genome Sequence of Xylella fastidiosa Pear Leaf Scorch Strain in Taiwan.</title>
        <authorList>
            <person name="Su C.C."/>
            <person name="Deng W.L."/>
            <person name="Jan F.J."/>
            <person name="Chang C.J."/>
            <person name="Huang H."/>
            <person name="Chen J."/>
        </authorList>
    </citation>
    <scope>NUCLEOTIDE SEQUENCE [LARGE SCALE GENOMIC DNA]</scope>
    <source>
        <strain evidence="1 2">PLS229</strain>
    </source>
</reference>
<protein>
    <submittedName>
        <fullName evidence="1">Uncharacterized protein</fullName>
    </submittedName>
</protein>
<name>Z9JIE3_9GAMM</name>
<proteinExistence type="predicted"/>
<dbReference type="Proteomes" id="UP000020406">
    <property type="component" value="Unassembled WGS sequence"/>
</dbReference>